<keyword evidence="1" id="KW-1133">Transmembrane helix</keyword>
<keyword evidence="1" id="KW-0472">Membrane</keyword>
<evidence type="ECO:0000259" key="2">
    <source>
        <dbReference type="Pfam" id="PF03992"/>
    </source>
</evidence>
<name>A0A7S1BQ96_9STRA</name>
<proteinExistence type="predicted"/>
<dbReference type="Pfam" id="PF03992">
    <property type="entry name" value="ABM"/>
    <property type="match status" value="1"/>
</dbReference>
<dbReference type="InterPro" id="IPR011008">
    <property type="entry name" value="Dimeric_a/b-barrel"/>
</dbReference>
<feature type="domain" description="ABM" evidence="2">
    <location>
        <begin position="47"/>
        <end position="109"/>
    </location>
</feature>
<evidence type="ECO:0000256" key="1">
    <source>
        <dbReference type="SAM" id="Phobius"/>
    </source>
</evidence>
<dbReference type="PANTHER" id="PTHR40624">
    <property type="entry name" value="BIOSYNTHESIS MONOOXYGENASE, PUTATIVE (AFU_ORTHOLOGUE AFUA_1G12025)-RELATED"/>
    <property type="match status" value="1"/>
</dbReference>
<organism evidence="3">
    <name type="scientific">Corethron hystrix</name>
    <dbReference type="NCBI Taxonomy" id="216773"/>
    <lineage>
        <taxon>Eukaryota</taxon>
        <taxon>Sar</taxon>
        <taxon>Stramenopiles</taxon>
        <taxon>Ochrophyta</taxon>
        <taxon>Bacillariophyta</taxon>
        <taxon>Coscinodiscophyceae</taxon>
        <taxon>Corethrophycidae</taxon>
        <taxon>Corethrales</taxon>
        <taxon>Corethraceae</taxon>
        <taxon>Corethron</taxon>
    </lineage>
</organism>
<reference evidence="3" key="1">
    <citation type="submission" date="2021-01" db="EMBL/GenBank/DDBJ databases">
        <authorList>
            <person name="Corre E."/>
            <person name="Pelletier E."/>
            <person name="Niang G."/>
            <person name="Scheremetjew M."/>
            <person name="Finn R."/>
            <person name="Kale V."/>
            <person name="Holt S."/>
            <person name="Cochrane G."/>
            <person name="Meng A."/>
            <person name="Brown T."/>
            <person name="Cohen L."/>
        </authorList>
    </citation>
    <scope>NUCLEOTIDE SEQUENCE</scope>
    <source>
        <strain evidence="3">308</strain>
    </source>
</reference>
<sequence>MSYKNPISLILLGAFVSHVGNLLVNRRRAQKAWTLCVTIAFQNESDMESILDEWKKLAGYCARKEPFLLHYEVGVSDSDALTIHVLERYRSKTEYLQIHKKSDEFLKFRPKLAKLQEENKVTIDGFSYRETGLGFTS</sequence>
<evidence type="ECO:0000313" key="3">
    <source>
        <dbReference type="EMBL" id="CAD8892403.1"/>
    </source>
</evidence>
<dbReference type="AlphaFoldDB" id="A0A7S1BQ96"/>
<dbReference type="InterPro" id="IPR007138">
    <property type="entry name" value="ABM_dom"/>
</dbReference>
<keyword evidence="1" id="KW-0812">Transmembrane</keyword>
<protein>
    <recommendedName>
        <fullName evidence="2">ABM domain-containing protein</fullName>
    </recommendedName>
</protein>
<dbReference type="EMBL" id="HBFR01027159">
    <property type="protein sequence ID" value="CAD8892403.1"/>
    <property type="molecule type" value="Transcribed_RNA"/>
</dbReference>
<dbReference type="SUPFAM" id="SSF54909">
    <property type="entry name" value="Dimeric alpha+beta barrel"/>
    <property type="match status" value="1"/>
</dbReference>
<gene>
    <name evidence="3" type="ORF">CHYS00102_LOCUS19611</name>
</gene>
<dbReference type="Gene3D" id="3.30.70.100">
    <property type="match status" value="1"/>
</dbReference>
<dbReference type="PANTHER" id="PTHR40624:SF1">
    <property type="entry name" value="BIOSYNTHESIS MONOOXYGENASE, PUTATIVE (AFU_ORTHOLOGUE AFUA_1G12025)-RELATED"/>
    <property type="match status" value="1"/>
</dbReference>
<accession>A0A7S1BQ96</accession>
<feature type="transmembrane region" description="Helical" evidence="1">
    <location>
        <begin position="6"/>
        <end position="24"/>
    </location>
</feature>